<gene>
    <name evidence="2" type="ORF">C9374_006067</name>
</gene>
<feature type="compositionally biased region" description="Basic and acidic residues" evidence="1">
    <location>
        <begin position="366"/>
        <end position="382"/>
    </location>
</feature>
<feature type="compositionally biased region" description="Polar residues" evidence="1">
    <location>
        <begin position="422"/>
        <end position="499"/>
    </location>
</feature>
<reference evidence="2 3" key="1">
    <citation type="journal article" date="2018" name="BMC Genomics">
        <title>The genome of Naegleria lovaniensis, the basis for a comparative approach to unravel pathogenicity factors of the human pathogenic amoeba N. fowleri.</title>
        <authorList>
            <person name="Liechti N."/>
            <person name="Schurch N."/>
            <person name="Bruggmann R."/>
            <person name="Wittwer M."/>
        </authorList>
    </citation>
    <scope>NUCLEOTIDE SEQUENCE [LARGE SCALE GENOMIC DNA]</scope>
    <source>
        <strain evidence="2 3">ATCC 30569</strain>
    </source>
</reference>
<keyword evidence="3" id="KW-1185">Reference proteome</keyword>
<feature type="compositionally biased region" description="Basic and acidic residues" evidence="1">
    <location>
        <begin position="517"/>
        <end position="527"/>
    </location>
</feature>
<feature type="compositionally biased region" description="Polar residues" evidence="1">
    <location>
        <begin position="347"/>
        <end position="361"/>
    </location>
</feature>
<feature type="compositionally biased region" description="Acidic residues" evidence="1">
    <location>
        <begin position="306"/>
        <end position="317"/>
    </location>
</feature>
<protein>
    <submittedName>
        <fullName evidence="2">Uncharacterized protein</fullName>
    </submittedName>
</protein>
<evidence type="ECO:0000313" key="2">
    <source>
        <dbReference type="EMBL" id="KAG2381683.1"/>
    </source>
</evidence>
<organism evidence="2 3">
    <name type="scientific">Naegleria lovaniensis</name>
    <name type="common">Amoeba</name>
    <dbReference type="NCBI Taxonomy" id="51637"/>
    <lineage>
        <taxon>Eukaryota</taxon>
        <taxon>Discoba</taxon>
        <taxon>Heterolobosea</taxon>
        <taxon>Tetramitia</taxon>
        <taxon>Eutetramitia</taxon>
        <taxon>Vahlkampfiidae</taxon>
        <taxon>Naegleria</taxon>
    </lineage>
</organism>
<proteinExistence type="predicted"/>
<feature type="region of interest" description="Disordered" evidence="1">
    <location>
        <begin position="290"/>
        <end position="538"/>
    </location>
</feature>
<comment type="caution">
    <text evidence="2">The sequence shown here is derived from an EMBL/GenBank/DDBJ whole genome shotgun (WGS) entry which is preliminary data.</text>
</comment>
<dbReference type="AlphaFoldDB" id="A0AA88GN72"/>
<dbReference type="GeneID" id="68098522"/>
<evidence type="ECO:0000256" key="1">
    <source>
        <dbReference type="SAM" id="MobiDB-lite"/>
    </source>
</evidence>
<evidence type="ECO:0000313" key="3">
    <source>
        <dbReference type="Proteomes" id="UP000816034"/>
    </source>
</evidence>
<feature type="compositionally biased region" description="Polar residues" evidence="1">
    <location>
        <begin position="318"/>
        <end position="328"/>
    </location>
</feature>
<feature type="compositionally biased region" description="Polar residues" evidence="1">
    <location>
        <begin position="383"/>
        <end position="395"/>
    </location>
</feature>
<accession>A0AA88GN72</accession>
<name>A0AA88GN72_NAELO</name>
<sequence length="557" mass="61789">MSNQNYHLDVYLSNGKAFCSFPSSAISNHEELILFLEREYEKFYPTEDSISIKSIQHLYFDKESGMPVKFELPTNWEGLASQLQVKSKIIEVICGNNPSLFLQVEKSENEHYNDIVSPVPGSVRKKAVENSVINSVASSLSFNANKNLHSKASTNNLTLPRVGDDSATDEKVIIFAEDDDTVFDDAIEEMEKKASQGSQTVNTNEPSSPSVVAIVEEVDATTANSQSKANNINAVTNDTKPIDNVNGKANNAASEVHMDTKDDNKHEIEDEDFIFSIESDELNEQPLFSSEKQADIANVSPVMDASYEDTQIDEEQQESSQKATPQHQEQTKEDDNAMIDEDEDLQKTANDNVLFTQNPTLEQPEEEPKSITSQEERKHDKLSQTPSSQSKSVTPGKTKVNSEKSTSIAPPQKASKPFSFASIASQKSDTKPTLSSSQERASSFKHSQENNTTTATPSKKSSQTNTNMTPKQSSQPTVEERTSSQPQSLQPFTPSTPVSLLQRIKNCKTPNPSSSQETKERDMDVKSKSASKIQKNKSKVVDKLVKDAMLQWNQKKK</sequence>
<dbReference type="Proteomes" id="UP000816034">
    <property type="component" value="Unassembled WGS sequence"/>
</dbReference>
<dbReference type="EMBL" id="PYSW02000026">
    <property type="protein sequence ID" value="KAG2381683.1"/>
    <property type="molecule type" value="Genomic_DNA"/>
</dbReference>
<dbReference type="RefSeq" id="XP_044547363.1">
    <property type="nucleotide sequence ID" value="XM_044695887.1"/>
</dbReference>